<keyword evidence="4 6" id="KW-0067">ATP-binding</keyword>
<keyword evidence="2" id="KW-0813">Transport</keyword>
<dbReference type="InterPro" id="IPR003439">
    <property type="entry name" value="ABC_transporter-like_ATP-bd"/>
</dbReference>
<dbReference type="PROSITE" id="PS00211">
    <property type="entry name" value="ABC_TRANSPORTER_1"/>
    <property type="match status" value="1"/>
</dbReference>
<name>A0A6N7LA13_SINTE</name>
<dbReference type="OrthoDB" id="8302702at2"/>
<dbReference type="SMART" id="SM00382">
    <property type="entry name" value="AAA"/>
    <property type="match status" value="1"/>
</dbReference>
<evidence type="ECO:0000256" key="1">
    <source>
        <dbReference type="ARBA" id="ARBA00005417"/>
    </source>
</evidence>
<dbReference type="SUPFAM" id="SSF50331">
    <property type="entry name" value="MOP-like"/>
    <property type="match status" value="1"/>
</dbReference>
<comment type="caution">
    <text evidence="6">The sequence shown here is derived from an EMBL/GenBank/DDBJ whole genome shotgun (WGS) entry which is preliminary data.</text>
</comment>
<feature type="domain" description="ABC transporter" evidence="5">
    <location>
        <begin position="6"/>
        <end position="236"/>
    </location>
</feature>
<proteinExistence type="inferred from homology"/>
<dbReference type="GO" id="GO:0043190">
    <property type="term" value="C:ATP-binding cassette (ABC) transporter complex"/>
    <property type="evidence" value="ECO:0007669"/>
    <property type="project" value="InterPro"/>
</dbReference>
<dbReference type="GO" id="GO:0005524">
    <property type="term" value="F:ATP binding"/>
    <property type="evidence" value="ECO:0007669"/>
    <property type="project" value="UniProtKB-KW"/>
</dbReference>
<dbReference type="InterPro" id="IPR017871">
    <property type="entry name" value="ABC_transporter-like_CS"/>
</dbReference>
<evidence type="ECO:0000256" key="2">
    <source>
        <dbReference type="ARBA" id="ARBA00022448"/>
    </source>
</evidence>
<accession>A0A6N7LA13</accession>
<reference evidence="6 7" key="1">
    <citation type="journal article" date="2013" name="Genome Biol.">
        <title>Comparative genomics of the core and accessory genomes of 48 Sinorhizobium strains comprising five genospecies.</title>
        <authorList>
            <person name="Sugawara M."/>
            <person name="Epstein B."/>
            <person name="Badgley B.D."/>
            <person name="Unno T."/>
            <person name="Xu L."/>
            <person name="Reese J."/>
            <person name="Gyaneshwar P."/>
            <person name="Denny R."/>
            <person name="Mudge J."/>
            <person name="Bharti A.K."/>
            <person name="Farmer A.D."/>
            <person name="May G.D."/>
            <person name="Woodward J.E."/>
            <person name="Medigue C."/>
            <person name="Vallenet D."/>
            <person name="Lajus A."/>
            <person name="Rouy Z."/>
            <person name="Martinez-Vaz B."/>
            <person name="Tiffin P."/>
            <person name="Young N.D."/>
            <person name="Sadowsky M.J."/>
        </authorList>
    </citation>
    <scope>NUCLEOTIDE SEQUENCE [LARGE SCALE GENOMIC DNA]</scope>
    <source>
        <strain evidence="6 7">USDA4894</strain>
    </source>
</reference>
<sequence>MTTIDIELLSVSKQFGANRIVEDINLAIPKGKFVSILGPSGCGKTTTLNMIAGFEAPSSGQIRIRGCDQAGVPPEARKIGLVFQNYALFPHMTVAQNVGFGLKMQGRPREEIADGVSRALKSVHLEGFESRYPKELSGGQQQRVAVARAIAPSPSVLLLDEPLSNLDLKLREAMRVELKEIQEDLGMTFIYVTHDQEEAMAMSDRIVVMQRGLVAQEGAPADIYGRPRTSFVADFIGKSNILPIADVSATDTPERRVTVLLGEGKLPVRAIWPHDVAPDKARYCCIRPEAVRLADAAGALDEPANRLTGTIQKVVNLGAYLEAWMLVDGKITLKSMIRSTRLDKLRVGCRVDFAIAHSAVQLLEQ</sequence>
<keyword evidence="3" id="KW-0547">Nucleotide-binding</keyword>
<dbReference type="PANTHER" id="PTHR42781:SF4">
    <property type="entry name" value="SPERMIDINE_PUTRESCINE IMPORT ATP-BINDING PROTEIN POTA"/>
    <property type="match status" value="1"/>
</dbReference>
<dbReference type="GO" id="GO:0022857">
    <property type="term" value="F:transmembrane transporter activity"/>
    <property type="evidence" value="ECO:0007669"/>
    <property type="project" value="InterPro"/>
</dbReference>
<comment type="similarity">
    <text evidence="1">Belongs to the ABC transporter superfamily.</text>
</comment>
<evidence type="ECO:0000256" key="3">
    <source>
        <dbReference type="ARBA" id="ARBA00022741"/>
    </source>
</evidence>
<dbReference type="Pfam" id="PF00005">
    <property type="entry name" value="ABC_tran"/>
    <property type="match status" value="1"/>
</dbReference>
<evidence type="ECO:0000313" key="6">
    <source>
        <dbReference type="EMBL" id="MQX14683.1"/>
    </source>
</evidence>
<keyword evidence="7" id="KW-1185">Reference proteome</keyword>
<dbReference type="RefSeq" id="WP_153437861.1">
    <property type="nucleotide sequence ID" value="NZ_JACIGA010000008.1"/>
</dbReference>
<dbReference type="EMBL" id="WITC01000033">
    <property type="protein sequence ID" value="MQX14683.1"/>
    <property type="molecule type" value="Genomic_DNA"/>
</dbReference>
<evidence type="ECO:0000259" key="5">
    <source>
        <dbReference type="PROSITE" id="PS50893"/>
    </source>
</evidence>
<dbReference type="InterPro" id="IPR008995">
    <property type="entry name" value="Mo/tungstate-bd_C_term_dom"/>
</dbReference>
<dbReference type="PANTHER" id="PTHR42781">
    <property type="entry name" value="SPERMIDINE/PUTRESCINE IMPORT ATP-BINDING PROTEIN POTA"/>
    <property type="match status" value="1"/>
</dbReference>
<protein>
    <submittedName>
        <fullName evidence="6">ATP-binding cassette domain-containing protein</fullName>
    </submittedName>
</protein>
<dbReference type="GO" id="GO:0016887">
    <property type="term" value="F:ATP hydrolysis activity"/>
    <property type="evidence" value="ECO:0007669"/>
    <property type="project" value="InterPro"/>
</dbReference>
<evidence type="ECO:0000256" key="4">
    <source>
        <dbReference type="ARBA" id="ARBA00022840"/>
    </source>
</evidence>
<dbReference type="Gene3D" id="2.40.50.100">
    <property type="match status" value="1"/>
</dbReference>
<dbReference type="Gene3D" id="3.40.50.300">
    <property type="entry name" value="P-loop containing nucleotide triphosphate hydrolases"/>
    <property type="match status" value="1"/>
</dbReference>
<evidence type="ECO:0000313" key="7">
    <source>
        <dbReference type="Proteomes" id="UP000439983"/>
    </source>
</evidence>
<dbReference type="PROSITE" id="PS50893">
    <property type="entry name" value="ABC_TRANSPORTER_2"/>
    <property type="match status" value="1"/>
</dbReference>
<dbReference type="Proteomes" id="UP000439983">
    <property type="component" value="Unassembled WGS sequence"/>
</dbReference>
<dbReference type="Pfam" id="PF08402">
    <property type="entry name" value="TOBE_2"/>
    <property type="match status" value="1"/>
</dbReference>
<dbReference type="GO" id="GO:0015697">
    <property type="term" value="P:quaternary ammonium group transport"/>
    <property type="evidence" value="ECO:0007669"/>
    <property type="project" value="UniProtKB-ARBA"/>
</dbReference>
<dbReference type="AlphaFoldDB" id="A0A6N7LA13"/>
<dbReference type="InterPro" id="IPR013611">
    <property type="entry name" value="Transp-assoc_OB_typ2"/>
</dbReference>
<dbReference type="InterPro" id="IPR027417">
    <property type="entry name" value="P-loop_NTPase"/>
</dbReference>
<dbReference type="InterPro" id="IPR003593">
    <property type="entry name" value="AAA+_ATPase"/>
</dbReference>
<dbReference type="SUPFAM" id="SSF52540">
    <property type="entry name" value="P-loop containing nucleoside triphosphate hydrolases"/>
    <property type="match status" value="1"/>
</dbReference>
<organism evidence="6 7">
    <name type="scientific">Sinorhizobium terangae</name>
    <dbReference type="NCBI Taxonomy" id="110322"/>
    <lineage>
        <taxon>Bacteria</taxon>
        <taxon>Pseudomonadati</taxon>
        <taxon>Pseudomonadota</taxon>
        <taxon>Alphaproteobacteria</taxon>
        <taxon>Hyphomicrobiales</taxon>
        <taxon>Rhizobiaceae</taxon>
        <taxon>Sinorhizobium/Ensifer group</taxon>
        <taxon>Sinorhizobium</taxon>
    </lineage>
</organism>
<dbReference type="InterPro" id="IPR050093">
    <property type="entry name" value="ABC_SmlMolc_Importer"/>
</dbReference>
<dbReference type="FunFam" id="3.40.50.300:FF:000425">
    <property type="entry name" value="Probable ABC transporter, ATP-binding subunit"/>
    <property type="match status" value="1"/>
</dbReference>
<gene>
    <name evidence="6" type="ORF">GHK62_07905</name>
</gene>